<dbReference type="OrthoDB" id="2882382at2"/>
<dbReference type="AlphaFoldDB" id="A0A7X2S4M3"/>
<keyword evidence="1" id="KW-0472">Membrane</keyword>
<gene>
    <name evidence="2" type="ORF">GKZ89_06995</name>
</gene>
<dbReference type="PROSITE" id="PS51257">
    <property type="entry name" value="PROKAR_LIPOPROTEIN"/>
    <property type="match status" value="1"/>
</dbReference>
<reference evidence="2 3" key="1">
    <citation type="journal article" date="2017" name="Int. J. Syst. Evol. Microbiol.">
        <title>Bacillus mangrovi sp. nov., isolated from a sediment sample from a mangrove forest.</title>
        <authorList>
            <person name="Gupta V."/>
            <person name="Singh P.K."/>
            <person name="Korpole S."/>
            <person name="Tanuku N.R.S."/>
            <person name="Pinnaka A.K."/>
        </authorList>
    </citation>
    <scope>NUCLEOTIDE SEQUENCE [LARGE SCALE GENOMIC DNA]</scope>
    <source>
        <strain evidence="2 3">KCTC 33872</strain>
    </source>
</reference>
<dbReference type="RefSeq" id="WP_155111681.1">
    <property type="nucleotide sequence ID" value="NZ_WMIB01000004.1"/>
</dbReference>
<protein>
    <submittedName>
        <fullName evidence="2">Uncharacterized protein</fullName>
    </submittedName>
</protein>
<keyword evidence="1" id="KW-1133">Transmembrane helix</keyword>
<evidence type="ECO:0000313" key="2">
    <source>
        <dbReference type="EMBL" id="MTH53156.1"/>
    </source>
</evidence>
<evidence type="ECO:0000256" key="1">
    <source>
        <dbReference type="SAM" id="Phobius"/>
    </source>
</evidence>
<dbReference type="EMBL" id="WMIB01000004">
    <property type="protein sequence ID" value="MTH53156.1"/>
    <property type="molecule type" value="Genomic_DNA"/>
</dbReference>
<sequence>MAEFFKRRSVLLLTLFGFACPFIGMALIDFYYYSSLIGWIAGFVCFVLAYIIVIRRPETETGT</sequence>
<organism evidence="2 3">
    <name type="scientific">Metabacillus mangrovi</name>
    <dbReference type="NCBI Taxonomy" id="1491830"/>
    <lineage>
        <taxon>Bacteria</taxon>
        <taxon>Bacillati</taxon>
        <taxon>Bacillota</taxon>
        <taxon>Bacilli</taxon>
        <taxon>Bacillales</taxon>
        <taxon>Bacillaceae</taxon>
        <taxon>Metabacillus</taxon>
    </lineage>
</organism>
<keyword evidence="3" id="KW-1185">Reference proteome</keyword>
<accession>A0A7X2S4M3</accession>
<comment type="caution">
    <text evidence="2">The sequence shown here is derived from an EMBL/GenBank/DDBJ whole genome shotgun (WGS) entry which is preliminary data.</text>
</comment>
<proteinExistence type="predicted"/>
<evidence type="ECO:0000313" key="3">
    <source>
        <dbReference type="Proteomes" id="UP000434639"/>
    </source>
</evidence>
<keyword evidence="1" id="KW-0812">Transmembrane</keyword>
<dbReference type="Proteomes" id="UP000434639">
    <property type="component" value="Unassembled WGS sequence"/>
</dbReference>
<name>A0A7X2S4M3_9BACI</name>
<feature type="transmembrane region" description="Helical" evidence="1">
    <location>
        <begin position="36"/>
        <end position="54"/>
    </location>
</feature>